<evidence type="ECO:0000256" key="2">
    <source>
        <dbReference type="ARBA" id="ARBA00022692"/>
    </source>
</evidence>
<evidence type="ECO:0000256" key="3">
    <source>
        <dbReference type="ARBA" id="ARBA00022989"/>
    </source>
</evidence>
<dbReference type="PANTHER" id="PTHR30518:SF2">
    <property type="entry name" value="ENDOLYTIC MUREIN TRANSGLYCOSYLASE"/>
    <property type="match status" value="1"/>
</dbReference>
<feature type="site" description="Important for catalytic activity" evidence="7">
    <location>
        <position position="260"/>
    </location>
</feature>
<dbReference type="EMBL" id="FQUP01000001">
    <property type="protein sequence ID" value="SHE55388.1"/>
    <property type="molecule type" value="Genomic_DNA"/>
</dbReference>
<feature type="compositionally biased region" description="Low complexity" evidence="8">
    <location>
        <begin position="405"/>
        <end position="416"/>
    </location>
</feature>
<dbReference type="Pfam" id="PF02618">
    <property type="entry name" value="YceG"/>
    <property type="match status" value="1"/>
</dbReference>
<evidence type="ECO:0000256" key="5">
    <source>
        <dbReference type="ARBA" id="ARBA00023239"/>
    </source>
</evidence>
<dbReference type="Gene3D" id="3.30.160.60">
    <property type="entry name" value="Classic Zinc Finger"/>
    <property type="match status" value="1"/>
</dbReference>
<evidence type="ECO:0000256" key="4">
    <source>
        <dbReference type="ARBA" id="ARBA00023136"/>
    </source>
</evidence>
<dbReference type="AlphaFoldDB" id="A0A1M4UFL9"/>
<feature type="region of interest" description="Disordered" evidence="8">
    <location>
        <begin position="384"/>
        <end position="439"/>
    </location>
</feature>
<dbReference type="OrthoDB" id="9814591at2"/>
<sequence>MSDTEPSGAGDDKATEASRRRFKGFGSSRINPKSPSDALRPERVPGPPPRSQQARHPIVLIMNFAMTIIVVSVLGAAGLFFFGKMRFEERSHFDQPRTVMIERGTGLSDIAEQLHDRGLISSKWIFIAGVRASAQQEALKAGEYLIPAHASMRDIMNAMVSGKGILYSISVPEGLTSKQIVDKLNADPVLLGAVESVPPEGSLLPDTYRYTRGDSRQNIIDRMIREHDRVVDTVWNGRDKDLPIASPEDLVTLASIVEKETGIADERSRVAAVFINRLKQKMRLQSDPTVIYGVYGGDGLPSGASITKSDLEAENDYNTYKITGLPKGPIANPGRASLAAAANPSRTKDLYFVADGTGGHAFAESYADHRKNVARYREVLADQKANAAASDEAGTGPGDQDETPADQPSDGAAGDPPADPSPPAKGSKNPAPKAKPAQP</sequence>
<keyword evidence="7" id="KW-0997">Cell inner membrane</keyword>
<keyword evidence="4 7" id="KW-0472">Membrane</keyword>
<keyword evidence="10" id="KW-1185">Reference proteome</keyword>
<dbReference type="GO" id="GO:0005886">
    <property type="term" value="C:plasma membrane"/>
    <property type="evidence" value="ECO:0007669"/>
    <property type="project" value="UniProtKB-SubCell"/>
</dbReference>
<dbReference type="HAMAP" id="MF_02065">
    <property type="entry name" value="MltG"/>
    <property type="match status" value="1"/>
</dbReference>
<dbReference type="GO" id="GO:0008932">
    <property type="term" value="F:lytic endotransglycosylase activity"/>
    <property type="evidence" value="ECO:0007669"/>
    <property type="project" value="UniProtKB-UniRule"/>
</dbReference>
<keyword evidence="1 7" id="KW-1003">Cell membrane</keyword>
<evidence type="ECO:0000256" key="7">
    <source>
        <dbReference type="HAMAP-Rule" id="MF_02065"/>
    </source>
</evidence>
<comment type="catalytic activity">
    <reaction evidence="7">
        <text>a peptidoglycan chain = a peptidoglycan chain with N-acetyl-1,6-anhydromuramyl-[peptide] at the reducing end + a peptidoglycan chain with N-acetylglucosamine at the non-reducing end.</text>
        <dbReference type="EC" id="4.2.2.29"/>
    </reaction>
</comment>
<dbReference type="NCBIfam" id="TIGR00247">
    <property type="entry name" value="endolytic transglycosylase MltG"/>
    <property type="match status" value="1"/>
</dbReference>
<feature type="transmembrane region" description="Helical" evidence="7">
    <location>
        <begin position="58"/>
        <end position="82"/>
    </location>
</feature>
<evidence type="ECO:0000256" key="8">
    <source>
        <dbReference type="SAM" id="MobiDB-lite"/>
    </source>
</evidence>
<proteinExistence type="inferred from homology"/>
<feature type="compositionally biased region" description="Basic and acidic residues" evidence="8">
    <location>
        <begin position="10"/>
        <end position="19"/>
    </location>
</feature>
<evidence type="ECO:0000256" key="1">
    <source>
        <dbReference type="ARBA" id="ARBA00022475"/>
    </source>
</evidence>
<feature type="compositionally biased region" description="Low complexity" evidence="8">
    <location>
        <begin position="424"/>
        <end position="439"/>
    </location>
</feature>
<dbReference type="EC" id="4.2.2.29" evidence="7"/>
<organism evidence="9 10">
    <name type="scientific">Kaistia soli DSM 19436</name>
    <dbReference type="NCBI Taxonomy" id="1122133"/>
    <lineage>
        <taxon>Bacteria</taxon>
        <taxon>Pseudomonadati</taxon>
        <taxon>Pseudomonadota</taxon>
        <taxon>Alphaproteobacteria</taxon>
        <taxon>Hyphomicrobiales</taxon>
        <taxon>Kaistiaceae</taxon>
        <taxon>Kaistia</taxon>
    </lineage>
</organism>
<evidence type="ECO:0000256" key="6">
    <source>
        <dbReference type="ARBA" id="ARBA00023316"/>
    </source>
</evidence>
<gene>
    <name evidence="7" type="primary">mltG</name>
    <name evidence="9" type="ORF">SAMN02745157_0427</name>
</gene>
<evidence type="ECO:0000313" key="10">
    <source>
        <dbReference type="Proteomes" id="UP000184485"/>
    </source>
</evidence>
<dbReference type="RefSeq" id="WP_084526813.1">
    <property type="nucleotide sequence ID" value="NZ_FQUP01000001.1"/>
</dbReference>
<reference evidence="9 10" key="1">
    <citation type="submission" date="2016-11" db="EMBL/GenBank/DDBJ databases">
        <authorList>
            <person name="Jaros S."/>
            <person name="Januszkiewicz K."/>
            <person name="Wedrychowicz H."/>
        </authorList>
    </citation>
    <scope>NUCLEOTIDE SEQUENCE [LARGE SCALE GENOMIC DNA]</scope>
    <source>
        <strain evidence="9 10">DSM 19436</strain>
    </source>
</reference>
<dbReference type="Gene3D" id="3.30.1490.480">
    <property type="entry name" value="Endolytic murein transglycosylase"/>
    <property type="match status" value="1"/>
</dbReference>
<comment type="similarity">
    <text evidence="7">Belongs to the transglycosylase MltG family.</text>
</comment>
<evidence type="ECO:0000313" key="9">
    <source>
        <dbReference type="EMBL" id="SHE55388.1"/>
    </source>
</evidence>
<keyword evidence="6 7" id="KW-0961">Cell wall biogenesis/degradation</keyword>
<dbReference type="Proteomes" id="UP000184485">
    <property type="component" value="Unassembled WGS sequence"/>
</dbReference>
<dbReference type="GO" id="GO:0009252">
    <property type="term" value="P:peptidoglycan biosynthetic process"/>
    <property type="evidence" value="ECO:0007669"/>
    <property type="project" value="UniProtKB-UniRule"/>
</dbReference>
<feature type="region of interest" description="Disordered" evidence="8">
    <location>
        <begin position="1"/>
        <end position="53"/>
    </location>
</feature>
<name>A0A1M4UFL9_9HYPH</name>
<keyword evidence="3 7" id="KW-1133">Transmembrane helix</keyword>
<keyword evidence="5 7" id="KW-0456">Lyase</keyword>
<accession>A0A1M4UFL9</accession>
<comment type="function">
    <text evidence="7">Functions as a peptidoglycan terminase that cleaves nascent peptidoglycan strands endolytically to terminate their elongation.</text>
</comment>
<dbReference type="PANTHER" id="PTHR30518">
    <property type="entry name" value="ENDOLYTIC MUREIN TRANSGLYCOSYLASE"/>
    <property type="match status" value="1"/>
</dbReference>
<dbReference type="GO" id="GO:0071555">
    <property type="term" value="P:cell wall organization"/>
    <property type="evidence" value="ECO:0007669"/>
    <property type="project" value="UniProtKB-KW"/>
</dbReference>
<dbReference type="InterPro" id="IPR003770">
    <property type="entry name" value="MLTG-like"/>
</dbReference>
<dbReference type="STRING" id="1122133.SAMN02745157_0427"/>
<protein>
    <recommendedName>
        <fullName evidence="7">Endolytic murein transglycosylase</fullName>
        <ecNumber evidence="7">4.2.2.29</ecNumber>
    </recommendedName>
    <alternativeName>
        <fullName evidence="7">Peptidoglycan lytic transglycosylase</fullName>
    </alternativeName>
    <alternativeName>
        <fullName evidence="7">Peptidoglycan polymerization terminase</fullName>
    </alternativeName>
</protein>
<dbReference type="CDD" id="cd08010">
    <property type="entry name" value="MltG_like"/>
    <property type="match status" value="1"/>
</dbReference>
<keyword evidence="2 7" id="KW-0812">Transmembrane</keyword>
<comment type="subcellular location">
    <subcellularLocation>
        <location evidence="7">Cell inner membrane</location>
        <topology evidence="7">Single-pass membrane protein</topology>
    </subcellularLocation>
</comment>